<keyword evidence="8" id="KW-0732">Signal</keyword>
<evidence type="ECO:0000256" key="4">
    <source>
        <dbReference type="ARBA" id="ARBA00022475"/>
    </source>
</evidence>
<proteinExistence type="inferred from homology"/>
<dbReference type="AlphaFoldDB" id="A0A1T4PTZ1"/>
<dbReference type="OrthoDB" id="7906913at2"/>
<dbReference type="GO" id="GO:0016020">
    <property type="term" value="C:membrane"/>
    <property type="evidence" value="ECO:0007669"/>
    <property type="project" value="UniProtKB-SubCell"/>
</dbReference>
<dbReference type="Pfam" id="PF07886">
    <property type="entry name" value="BA14K"/>
    <property type="match status" value="1"/>
</dbReference>
<evidence type="ECO:0000256" key="1">
    <source>
        <dbReference type="ARBA" id="ARBA00004167"/>
    </source>
</evidence>
<reference evidence="9 10" key="1">
    <citation type="submission" date="2017-02" db="EMBL/GenBank/DDBJ databases">
        <authorList>
            <person name="Peterson S.W."/>
        </authorList>
    </citation>
    <scope>NUCLEOTIDE SEQUENCE [LARGE SCALE GENOMIC DNA]</scope>
    <source>
        <strain evidence="9 10">USBA 369</strain>
    </source>
</reference>
<organism evidence="9 10">
    <name type="scientific">Consotaella salsifontis</name>
    <dbReference type="NCBI Taxonomy" id="1365950"/>
    <lineage>
        <taxon>Bacteria</taxon>
        <taxon>Pseudomonadati</taxon>
        <taxon>Pseudomonadota</taxon>
        <taxon>Alphaproteobacteria</taxon>
        <taxon>Hyphomicrobiales</taxon>
        <taxon>Aurantimonadaceae</taxon>
        <taxon>Consotaella</taxon>
    </lineage>
</organism>
<dbReference type="InterPro" id="IPR012413">
    <property type="entry name" value="BA14K"/>
</dbReference>
<evidence type="ECO:0000313" key="10">
    <source>
        <dbReference type="Proteomes" id="UP000190135"/>
    </source>
</evidence>
<keyword evidence="4" id="KW-1003">Cell membrane</keyword>
<feature type="signal peptide" evidence="8">
    <location>
        <begin position="1"/>
        <end position="29"/>
    </location>
</feature>
<keyword evidence="4" id="KW-0472">Membrane</keyword>
<dbReference type="EMBL" id="FUXL01000004">
    <property type="protein sequence ID" value="SJZ94909.1"/>
    <property type="molecule type" value="Genomic_DNA"/>
</dbReference>
<evidence type="ECO:0000256" key="6">
    <source>
        <dbReference type="ARBA" id="ARBA00025321"/>
    </source>
</evidence>
<comment type="function">
    <text evidence="6">Has immunoglobulin-binding and hemagglutination properties, and can bind to mannose. Essential for virulence. May be involved in LPS biosynthesis or polysaccharide transport.</text>
</comment>
<keyword evidence="10" id="KW-1185">Reference proteome</keyword>
<evidence type="ECO:0000256" key="2">
    <source>
        <dbReference type="ARBA" id="ARBA00010270"/>
    </source>
</evidence>
<keyword evidence="5" id="KW-0430">Lectin</keyword>
<dbReference type="Proteomes" id="UP000190135">
    <property type="component" value="Unassembled WGS sequence"/>
</dbReference>
<evidence type="ECO:0000256" key="8">
    <source>
        <dbReference type="SAM" id="SignalP"/>
    </source>
</evidence>
<comment type="subcellular location">
    <subcellularLocation>
        <location evidence="1">Membrane</location>
        <topology evidence="1">Single-pass membrane protein</topology>
    </subcellularLocation>
</comment>
<accession>A0A1T4PTZ1</accession>
<evidence type="ECO:0000256" key="7">
    <source>
        <dbReference type="SAM" id="MobiDB-lite"/>
    </source>
</evidence>
<gene>
    <name evidence="9" type="ORF">SAMN05428963_104155</name>
</gene>
<evidence type="ECO:0000313" key="9">
    <source>
        <dbReference type="EMBL" id="SJZ94909.1"/>
    </source>
</evidence>
<comment type="similarity">
    <text evidence="2">Belongs to the BA14k family.</text>
</comment>
<sequence length="288" mass="30941">MFRISAAVMATAAALSLSLVLAGAVTAHAEGFSSRSSASVHHGRTVERHPLPRFARRGGTAISDLPAYRDLPHAEIAFRPHGSFVSIHRRPPSANPFESPIVIIEDRNPAEAGIAYRGVDEGDWTPASLGALPLEAPSARPRATLGPKIIDVETARLDRKPIGPSGIDVIEAGGARIIRIAPEYKHDARVASITATPSEARQPPVPAPVVRNTPLPRPYTPPRQAKAPSATIATEKPAAAETARKEETWIEPWSNAWREQCAKAYPSFDPDLGTYRAGDGRRRFCTGV</sequence>
<feature type="region of interest" description="Disordered" evidence="7">
    <location>
        <begin position="196"/>
        <end position="245"/>
    </location>
</feature>
<dbReference type="RefSeq" id="WP_078707691.1">
    <property type="nucleotide sequence ID" value="NZ_FUXL01000004.1"/>
</dbReference>
<evidence type="ECO:0000256" key="3">
    <source>
        <dbReference type="ARBA" id="ARBA00020552"/>
    </source>
</evidence>
<evidence type="ECO:0000256" key="5">
    <source>
        <dbReference type="ARBA" id="ARBA00022734"/>
    </source>
</evidence>
<feature type="chain" id="PRO_5013273084" description="Lectin-like protein BA14k" evidence="8">
    <location>
        <begin position="30"/>
        <end position="288"/>
    </location>
</feature>
<dbReference type="GO" id="GO:0030246">
    <property type="term" value="F:carbohydrate binding"/>
    <property type="evidence" value="ECO:0007669"/>
    <property type="project" value="UniProtKB-KW"/>
</dbReference>
<name>A0A1T4PTZ1_9HYPH</name>
<protein>
    <recommendedName>
        <fullName evidence="3">Lectin-like protein BA14k</fullName>
    </recommendedName>
</protein>